<dbReference type="OrthoDB" id="60033at2759"/>
<dbReference type="PANTHER" id="PTHR43336:SF3">
    <property type="entry name" value="GUANYLATE CYCLASE DOMAIN-CONTAINING PROTEIN"/>
    <property type="match status" value="1"/>
</dbReference>
<comment type="caution">
    <text evidence="1">The sequence shown here is derived from an EMBL/GenBank/DDBJ whole genome shotgun (WGS) entry which is preliminary data.</text>
</comment>
<accession>A0A8S1JXN7</accession>
<dbReference type="PANTHER" id="PTHR43336">
    <property type="entry name" value="OXYGEN SENSOR HISTIDINE KINASE RESPONSE REGULATOR DEVS/DOSS"/>
    <property type="match status" value="1"/>
</dbReference>
<proteinExistence type="predicted"/>
<organism evidence="1 2">
    <name type="scientific">Paramecium sonneborni</name>
    <dbReference type="NCBI Taxonomy" id="65129"/>
    <lineage>
        <taxon>Eukaryota</taxon>
        <taxon>Sar</taxon>
        <taxon>Alveolata</taxon>
        <taxon>Ciliophora</taxon>
        <taxon>Intramacronucleata</taxon>
        <taxon>Oligohymenophorea</taxon>
        <taxon>Peniculida</taxon>
        <taxon>Parameciidae</taxon>
        <taxon>Paramecium</taxon>
    </lineage>
</organism>
<gene>
    <name evidence="1" type="ORF">PSON_ATCC_30995.1.T0020345</name>
</gene>
<sequence>MKIKKTLQLSRLQNEHIGLQRNIIRIQIIHLIQFFFKIIRQNKNEIWQAVLAFLKIITSIQISKKIEKYKNNAGLYARMKDNDIQIGFGLHMGWNIEGVIGSSFKIDFSYFSSNFDITFRFGAVTKQFGSIIQLVAYQNNIQLMNVKNNQEQLIWLLLKKILNQLKFILQIYPQRILFKSQNIKIQKEQLQKDVYNDKVNVVDLFNNDEELMYCREPFTKVFYQTQNEGFQYYVQGSWGKAQSIFQKTLWLIPQYKDGPSNTLLNVINSYVGTAPRF</sequence>
<evidence type="ECO:0000313" key="1">
    <source>
        <dbReference type="EMBL" id="CAD8047343.1"/>
    </source>
</evidence>
<keyword evidence="2" id="KW-1185">Reference proteome</keyword>
<evidence type="ECO:0000313" key="2">
    <source>
        <dbReference type="Proteomes" id="UP000692954"/>
    </source>
</evidence>
<dbReference type="Proteomes" id="UP000692954">
    <property type="component" value="Unassembled WGS sequence"/>
</dbReference>
<name>A0A8S1JXN7_9CILI</name>
<protein>
    <submittedName>
        <fullName evidence="1">Uncharacterized protein</fullName>
    </submittedName>
</protein>
<dbReference type="EMBL" id="CAJJDN010000002">
    <property type="protein sequence ID" value="CAD8047343.1"/>
    <property type="molecule type" value="Genomic_DNA"/>
</dbReference>
<reference evidence="1" key="1">
    <citation type="submission" date="2021-01" db="EMBL/GenBank/DDBJ databases">
        <authorList>
            <consortium name="Genoscope - CEA"/>
            <person name="William W."/>
        </authorList>
    </citation>
    <scope>NUCLEOTIDE SEQUENCE</scope>
</reference>
<dbReference type="AlphaFoldDB" id="A0A8S1JXN7"/>